<dbReference type="AlphaFoldDB" id="A0A917JUW3"/>
<feature type="transmembrane region" description="Helical" evidence="1">
    <location>
        <begin position="129"/>
        <end position="148"/>
    </location>
</feature>
<dbReference type="NCBIfam" id="NF008281">
    <property type="entry name" value="PRK11059.1"/>
    <property type="match status" value="1"/>
</dbReference>
<dbReference type="SUPFAM" id="SSF141868">
    <property type="entry name" value="EAL domain-like"/>
    <property type="match status" value="1"/>
</dbReference>
<keyword evidence="1" id="KW-0472">Membrane</keyword>
<name>A0A917JUW3_9GAMM</name>
<dbReference type="CDD" id="cd01948">
    <property type="entry name" value="EAL"/>
    <property type="match status" value="1"/>
</dbReference>
<evidence type="ECO:0000313" key="5">
    <source>
        <dbReference type="Proteomes" id="UP000613743"/>
    </source>
</evidence>
<feature type="domain" description="EAL" evidence="2">
    <location>
        <begin position="394"/>
        <end position="635"/>
    </location>
</feature>
<dbReference type="SMART" id="SM00052">
    <property type="entry name" value="EAL"/>
    <property type="match status" value="1"/>
</dbReference>
<dbReference type="Gene3D" id="3.20.20.450">
    <property type="entry name" value="EAL domain"/>
    <property type="match status" value="1"/>
</dbReference>
<gene>
    <name evidence="4" type="primary">mshH</name>
    <name evidence="4" type="ORF">GCM10009332_26630</name>
</gene>
<sequence length="635" mass="72705">MKMTGMLTKKLTGFWLMSLVAVAFVFLLTALTSFVQLSYRAQQHKVETLEQVLLSHHHQDASQLDEWLSPLLSAYDAAELRLYQNDTLHYEYLSSSPKTNLIEYERYLDRARTLRLYLALPQPFDSHQVGIYEVMIVLVGSLAVLLFVRFGFNWFSQQLYGVEELSARSHLILKGKFEKAAEKKGSGKPRIINRALTRLLEELIDAKKERSRFDKFIRSNTFLDTETRIGNRLFFKNRLDALSSHQGMMGHGVLYLLEMEDIDFLQQQLGHELVSELLIANVSGINQLLHSQPGSIFARRSTNQFAIVIPQVSLKEADQLAVKLLKVCLSNLLQEGKQGESTYYIGGAYFKAGDDKIQLLEEADMALKAAQLQGSSNWFIYDKGVIDSELAKGSVRWRSFLENSLVEQRFVAFTQDVVNSEELIDHKEVFTRVRDRSNQLVRATLFIPMAVKCGLMPQIERRIIENVLFSLLTKRENQHATYSINLSLDSLKSRAFVRWLQTSLLEQRHLAERLIFEVSESVVVQHQDALEPTLNMIRKMGAKLCVDHVGLQVVSTQYIKQLHFDQIKLHRAVVRQIHLRQENQLFVRSLVAGLYRTQVQVLAEGVEEEGEWQTLQALGIIAAQGSFFNDPQEVV</sequence>
<keyword evidence="1" id="KW-0812">Transmembrane</keyword>
<dbReference type="InterPro" id="IPR043128">
    <property type="entry name" value="Rev_trsase/Diguanyl_cyclase"/>
</dbReference>
<dbReference type="SMART" id="SM00267">
    <property type="entry name" value="GGDEF"/>
    <property type="match status" value="1"/>
</dbReference>
<dbReference type="PROSITE" id="PS50883">
    <property type="entry name" value="EAL"/>
    <property type="match status" value="1"/>
</dbReference>
<keyword evidence="5" id="KW-1185">Reference proteome</keyword>
<proteinExistence type="predicted"/>
<organism evidence="4 5">
    <name type="scientific">Shewanella gelidii</name>
    <dbReference type="NCBI Taxonomy" id="1642821"/>
    <lineage>
        <taxon>Bacteria</taxon>
        <taxon>Pseudomonadati</taxon>
        <taxon>Pseudomonadota</taxon>
        <taxon>Gammaproteobacteria</taxon>
        <taxon>Alteromonadales</taxon>
        <taxon>Shewanellaceae</taxon>
        <taxon>Shewanella</taxon>
    </lineage>
</organism>
<evidence type="ECO:0000259" key="3">
    <source>
        <dbReference type="PROSITE" id="PS50887"/>
    </source>
</evidence>
<dbReference type="InterPro" id="IPR035919">
    <property type="entry name" value="EAL_sf"/>
</dbReference>
<dbReference type="PROSITE" id="PS50887">
    <property type="entry name" value="GGDEF"/>
    <property type="match status" value="1"/>
</dbReference>
<dbReference type="Proteomes" id="UP000613743">
    <property type="component" value="Unassembled WGS sequence"/>
</dbReference>
<dbReference type="Pfam" id="PF00563">
    <property type="entry name" value="EAL"/>
    <property type="match status" value="1"/>
</dbReference>
<feature type="domain" description="GGDEF" evidence="3">
    <location>
        <begin position="250"/>
        <end position="383"/>
    </location>
</feature>
<dbReference type="SUPFAM" id="SSF55073">
    <property type="entry name" value="Nucleotide cyclase"/>
    <property type="match status" value="1"/>
</dbReference>
<dbReference type="InterPro" id="IPR001633">
    <property type="entry name" value="EAL_dom"/>
</dbReference>
<comment type="caution">
    <text evidence="4">The sequence shown here is derived from an EMBL/GenBank/DDBJ whole genome shotgun (WGS) entry which is preliminary data.</text>
</comment>
<dbReference type="Gene3D" id="3.30.70.270">
    <property type="match status" value="1"/>
</dbReference>
<dbReference type="InterPro" id="IPR000160">
    <property type="entry name" value="GGDEF_dom"/>
</dbReference>
<reference evidence="4" key="1">
    <citation type="journal article" date="2014" name="Int. J. Syst. Evol. Microbiol.">
        <title>Complete genome sequence of Corynebacterium casei LMG S-19264T (=DSM 44701T), isolated from a smear-ripened cheese.</title>
        <authorList>
            <consortium name="US DOE Joint Genome Institute (JGI-PGF)"/>
            <person name="Walter F."/>
            <person name="Albersmeier A."/>
            <person name="Kalinowski J."/>
            <person name="Ruckert C."/>
        </authorList>
    </citation>
    <scope>NUCLEOTIDE SEQUENCE</scope>
    <source>
        <strain evidence="4">JCM 30804</strain>
    </source>
</reference>
<evidence type="ECO:0000256" key="1">
    <source>
        <dbReference type="SAM" id="Phobius"/>
    </source>
</evidence>
<reference evidence="4" key="2">
    <citation type="submission" date="2020-09" db="EMBL/GenBank/DDBJ databases">
        <authorList>
            <person name="Sun Q."/>
            <person name="Ohkuma M."/>
        </authorList>
    </citation>
    <scope>NUCLEOTIDE SEQUENCE</scope>
    <source>
        <strain evidence="4">JCM 30804</strain>
    </source>
</reference>
<dbReference type="PANTHER" id="PTHR33121:SF32">
    <property type="entry name" value="RNASE E SPECIFICITY FACTOR CSRD"/>
    <property type="match status" value="1"/>
</dbReference>
<keyword evidence="1" id="KW-1133">Transmembrane helix</keyword>
<dbReference type="GO" id="GO:0071111">
    <property type="term" value="F:cyclic-guanylate-specific phosphodiesterase activity"/>
    <property type="evidence" value="ECO:0007669"/>
    <property type="project" value="InterPro"/>
</dbReference>
<dbReference type="InterPro" id="IPR029787">
    <property type="entry name" value="Nucleotide_cyclase"/>
</dbReference>
<dbReference type="Pfam" id="PF00990">
    <property type="entry name" value="GGDEF"/>
    <property type="match status" value="1"/>
</dbReference>
<accession>A0A917JUW3</accession>
<dbReference type="PANTHER" id="PTHR33121">
    <property type="entry name" value="CYCLIC DI-GMP PHOSPHODIESTERASE PDEF"/>
    <property type="match status" value="1"/>
</dbReference>
<dbReference type="InterPro" id="IPR050706">
    <property type="entry name" value="Cyclic-di-GMP_PDE-like"/>
</dbReference>
<protein>
    <submittedName>
        <fullName evidence="4">RNase E specificity factor CsrD</fullName>
    </submittedName>
</protein>
<dbReference type="EMBL" id="BMPZ01000008">
    <property type="protein sequence ID" value="GGI87942.1"/>
    <property type="molecule type" value="Genomic_DNA"/>
</dbReference>
<dbReference type="RefSeq" id="WP_188921730.1">
    <property type="nucleotide sequence ID" value="NZ_BMPZ01000008.1"/>
</dbReference>
<evidence type="ECO:0000313" key="4">
    <source>
        <dbReference type="EMBL" id="GGI87942.1"/>
    </source>
</evidence>
<evidence type="ECO:0000259" key="2">
    <source>
        <dbReference type="PROSITE" id="PS50883"/>
    </source>
</evidence>